<dbReference type="CDD" id="cd16461">
    <property type="entry name" value="RING-H2_EL5-like"/>
    <property type="match status" value="1"/>
</dbReference>
<dbReference type="GO" id="GO:0008270">
    <property type="term" value="F:zinc ion binding"/>
    <property type="evidence" value="ECO:0007669"/>
    <property type="project" value="UniProtKB-KW"/>
</dbReference>
<organism evidence="10 11">
    <name type="scientific">Paspalum notatum var. saurae</name>
    <dbReference type="NCBI Taxonomy" id="547442"/>
    <lineage>
        <taxon>Eukaryota</taxon>
        <taxon>Viridiplantae</taxon>
        <taxon>Streptophyta</taxon>
        <taxon>Embryophyta</taxon>
        <taxon>Tracheophyta</taxon>
        <taxon>Spermatophyta</taxon>
        <taxon>Magnoliopsida</taxon>
        <taxon>Liliopsida</taxon>
        <taxon>Poales</taxon>
        <taxon>Poaceae</taxon>
        <taxon>PACMAD clade</taxon>
        <taxon>Panicoideae</taxon>
        <taxon>Andropogonodae</taxon>
        <taxon>Paspaleae</taxon>
        <taxon>Paspalinae</taxon>
        <taxon>Paspalum</taxon>
    </lineage>
</organism>
<dbReference type="SUPFAM" id="SSF57850">
    <property type="entry name" value="RING/U-box"/>
    <property type="match status" value="1"/>
</dbReference>
<name>A0AAQ3TUU7_PASNO</name>
<evidence type="ECO:0000256" key="1">
    <source>
        <dbReference type="ARBA" id="ARBA00000900"/>
    </source>
</evidence>
<dbReference type="EC" id="2.3.2.27" evidence="2"/>
<dbReference type="GO" id="GO:0061630">
    <property type="term" value="F:ubiquitin protein ligase activity"/>
    <property type="evidence" value="ECO:0007669"/>
    <property type="project" value="UniProtKB-EC"/>
</dbReference>
<dbReference type="EMBL" id="CP144750">
    <property type="protein sequence ID" value="WVZ79958.1"/>
    <property type="molecule type" value="Genomic_DNA"/>
</dbReference>
<keyword evidence="8" id="KW-0472">Membrane</keyword>
<dbReference type="InterPro" id="IPR053238">
    <property type="entry name" value="RING-H2_zinc_finger"/>
</dbReference>
<feature type="transmembrane region" description="Helical" evidence="8">
    <location>
        <begin position="57"/>
        <end position="77"/>
    </location>
</feature>
<keyword evidence="8" id="KW-0812">Transmembrane</keyword>
<dbReference type="InterPro" id="IPR001841">
    <property type="entry name" value="Znf_RING"/>
</dbReference>
<evidence type="ECO:0000256" key="4">
    <source>
        <dbReference type="ARBA" id="ARBA00022771"/>
    </source>
</evidence>
<comment type="catalytic activity">
    <reaction evidence="1">
        <text>S-ubiquitinyl-[E2 ubiquitin-conjugating enzyme]-L-cysteine + [acceptor protein]-L-lysine = [E2 ubiquitin-conjugating enzyme]-L-cysteine + N(6)-ubiquitinyl-[acceptor protein]-L-lysine.</text>
        <dbReference type="EC" id="2.3.2.27"/>
    </reaction>
</comment>
<sequence length="288" mass="30266">MLRVQQRSRLLAAGGRAAPDDEEIRACSVVLGSVVSLMLLCGVLSLVPGPFAVTKAFIMLGAAAIMLMAVLLSWLALTTPRIASMLAASHAPAVAVAAVQPPVAATAAAPVRLARRLCACGLADAAGVASLPAFPYEPARPAAATTTTEGGSVAEQPPRGSGVLCAVCLEDVRAGEMVRQLPACRHLFHVGCVDVWLRSHRTCPICRRELPPRKATAARPTAAAPEALPLPPYGRLDAIRILSRRTQRRAFSSSLHAPDASSSTRCYTVIQLIRPTETGTDMVRSLDL</sequence>
<keyword evidence="5" id="KW-0862">Zinc</keyword>
<evidence type="ECO:0000256" key="5">
    <source>
        <dbReference type="ARBA" id="ARBA00022833"/>
    </source>
</evidence>
<dbReference type="AlphaFoldDB" id="A0AAQ3TUU7"/>
<evidence type="ECO:0000313" key="10">
    <source>
        <dbReference type="EMBL" id="WVZ79958.1"/>
    </source>
</evidence>
<evidence type="ECO:0000256" key="6">
    <source>
        <dbReference type="ARBA" id="ARBA00024209"/>
    </source>
</evidence>
<dbReference type="Pfam" id="PF13639">
    <property type="entry name" value="zf-RING_2"/>
    <property type="match status" value="1"/>
</dbReference>
<keyword evidence="3" id="KW-0479">Metal-binding</keyword>
<keyword evidence="4 7" id="KW-0863">Zinc-finger</keyword>
<dbReference type="SMART" id="SM00184">
    <property type="entry name" value="RING"/>
    <property type="match status" value="1"/>
</dbReference>
<dbReference type="FunFam" id="3.30.40.10:FF:000672">
    <property type="entry name" value="E3 ubiquitin-protein ligase ATL41"/>
    <property type="match status" value="1"/>
</dbReference>
<dbReference type="PANTHER" id="PTHR14155:SF529">
    <property type="entry name" value="OS06G0534900 PROTEIN"/>
    <property type="match status" value="1"/>
</dbReference>
<evidence type="ECO:0000256" key="3">
    <source>
        <dbReference type="ARBA" id="ARBA00022723"/>
    </source>
</evidence>
<comment type="similarity">
    <text evidence="6">Belongs to the RING-type zinc finger family. ATL subfamily.</text>
</comment>
<protein>
    <recommendedName>
        <fullName evidence="2">RING-type E3 ubiquitin transferase</fullName>
        <ecNumber evidence="2">2.3.2.27</ecNumber>
    </recommendedName>
</protein>
<dbReference type="InterPro" id="IPR013083">
    <property type="entry name" value="Znf_RING/FYVE/PHD"/>
</dbReference>
<accession>A0AAQ3TUU7</accession>
<evidence type="ECO:0000259" key="9">
    <source>
        <dbReference type="PROSITE" id="PS50089"/>
    </source>
</evidence>
<dbReference type="PANTHER" id="PTHR14155">
    <property type="entry name" value="RING FINGER DOMAIN-CONTAINING"/>
    <property type="match status" value="1"/>
</dbReference>
<dbReference type="PROSITE" id="PS50089">
    <property type="entry name" value="ZF_RING_2"/>
    <property type="match status" value="1"/>
</dbReference>
<evidence type="ECO:0000256" key="2">
    <source>
        <dbReference type="ARBA" id="ARBA00012483"/>
    </source>
</evidence>
<feature type="domain" description="RING-type" evidence="9">
    <location>
        <begin position="165"/>
        <end position="207"/>
    </location>
</feature>
<reference evidence="10 11" key="1">
    <citation type="submission" date="2024-02" db="EMBL/GenBank/DDBJ databases">
        <title>High-quality chromosome-scale genome assembly of Pensacola bahiagrass (Paspalum notatum Flugge var. saurae).</title>
        <authorList>
            <person name="Vega J.M."/>
            <person name="Podio M."/>
            <person name="Orjuela J."/>
            <person name="Siena L.A."/>
            <person name="Pessino S.C."/>
            <person name="Combes M.C."/>
            <person name="Mariac C."/>
            <person name="Albertini E."/>
            <person name="Pupilli F."/>
            <person name="Ortiz J.P.A."/>
            <person name="Leblanc O."/>
        </authorList>
    </citation>
    <scope>NUCLEOTIDE SEQUENCE [LARGE SCALE GENOMIC DNA]</scope>
    <source>
        <strain evidence="10">R1</strain>
        <tissue evidence="10">Leaf</tissue>
    </source>
</reference>
<dbReference type="Gene3D" id="3.30.40.10">
    <property type="entry name" value="Zinc/RING finger domain, C3HC4 (zinc finger)"/>
    <property type="match status" value="1"/>
</dbReference>
<feature type="transmembrane region" description="Helical" evidence="8">
    <location>
        <begin position="26"/>
        <end position="51"/>
    </location>
</feature>
<proteinExistence type="inferred from homology"/>
<keyword evidence="11" id="KW-1185">Reference proteome</keyword>
<evidence type="ECO:0000256" key="8">
    <source>
        <dbReference type="SAM" id="Phobius"/>
    </source>
</evidence>
<keyword evidence="8" id="KW-1133">Transmembrane helix</keyword>
<gene>
    <name evidence="10" type="ORF">U9M48_027480</name>
</gene>
<evidence type="ECO:0000313" key="11">
    <source>
        <dbReference type="Proteomes" id="UP001341281"/>
    </source>
</evidence>
<dbReference type="Proteomes" id="UP001341281">
    <property type="component" value="Chromosome 06"/>
</dbReference>
<evidence type="ECO:0000256" key="7">
    <source>
        <dbReference type="PROSITE-ProRule" id="PRU00175"/>
    </source>
</evidence>